<protein>
    <recommendedName>
        <fullName evidence="3">SHSP domain-containing protein</fullName>
    </recommendedName>
</protein>
<comment type="caution">
    <text evidence="4">The sequence shown here is derived from an EMBL/GenBank/DDBJ whole genome shotgun (WGS) entry which is preliminary data.</text>
</comment>
<dbReference type="Proteomes" id="UP001591681">
    <property type="component" value="Unassembled WGS sequence"/>
</dbReference>
<evidence type="ECO:0000313" key="5">
    <source>
        <dbReference type="Proteomes" id="UP001591681"/>
    </source>
</evidence>
<dbReference type="PROSITE" id="PS01031">
    <property type="entry name" value="SHSP"/>
    <property type="match status" value="1"/>
</dbReference>
<dbReference type="Pfam" id="PF00011">
    <property type="entry name" value="HSP20"/>
    <property type="match status" value="1"/>
</dbReference>
<dbReference type="InterPro" id="IPR008978">
    <property type="entry name" value="HSP20-like_chaperone"/>
</dbReference>
<sequence length="98" mass="10669">METNESQGDYSWGKVLTVGNMYLFTVDLSEFSPAEVVITSSNNLIEVQAEKAREDGTVLHNFSHKCTLPSDVDPLSVTTTLADCGALTVKARRHPAVL</sequence>
<dbReference type="SUPFAM" id="SSF49764">
    <property type="entry name" value="HSP20-like chaperones"/>
    <property type="match status" value="1"/>
</dbReference>
<proteinExistence type="inferred from homology"/>
<evidence type="ECO:0000313" key="4">
    <source>
        <dbReference type="EMBL" id="KAL2090916.1"/>
    </source>
</evidence>
<evidence type="ECO:0000256" key="2">
    <source>
        <dbReference type="RuleBase" id="RU003616"/>
    </source>
</evidence>
<dbReference type="InterPro" id="IPR002068">
    <property type="entry name" value="A-crystallin/Hsp20_dom"/>
</dbReference>
<comment type="similarity">
    <text evidence="1 2">Belongs to the small heat shock protein (HSP20) family.</text>
</comment>
<evidence type="ECO:0000256" key="1">
    <source>
        <dbReference type="PROSITE-ProRule" id="PRU00285"/>
    </source>
</evidence>
<dbReference type="EMBL" id="JBHFQA010000011">
    <property type="protein sequence ID" value="KAL2090916.1"/>
    <property type="molecule type" value="Genomic_DNA"/>
</dbReference>
<dbReference type="AlphaFoldDB" id="A0ABD1JVN5"/>
<dbReference type="PANTHER" id="PTHR46907:SF2">
    <property type="entry name" value="HEAT SHOCK PROTEIN BETA-7"/>
    <property type="match status" value="1"/>
</dbReference>
<accession>A0ABD1JVN5</accession>
<name>A0ABD1JVN5_9TELE</name>
<organism evidence="4 5">
    <name type="scientific">Coilia grayii</name>
    <name type="common">Gray's grenadier anchovy</name>
    <dbReference type="NCBI Taxonomy" id="363190"/>
    <lineage>
        <taxon>Eukaryota</taxon>
        <taxon>Metazoa</taxon>
        <taxon>Chordata</taxon>
        <taxon>Craniata</taxon>
        <taxon>Vertebrata</taxon>
        <taxon>Euteleostomi</taxon>
        <taxon>Actinopterygii</taxon>
        <taxon>Neopterygii</taxon>
        <taxon>Teleostei</taxon>
        <taxon>Clupei</taxon>
        <taxon>Clupeiformes</taxon>
        <taxon>Clupeoidei</taxon>
        <taxon>Engraulidae</taxon>
        <taxon>Coilinae</taxon>
        <taxon>Coilia</taxon>
    </lineage>
</organism>
<keyword evidence="5" id="KW-1185">Reference proteome</keyword>
<evidence type="ECO:0000259" key="3">
    <source>
        <dbReference type="PROSITE" id="PS01031"/>
    </source>
</evidence>
<dbReference type="PANTHER" id="PTHR46907">
    <property type="entry name" value="HEAT SHOCK PROTEIN BETA-7-RELATED"/>
    <property type="match status" value="1"/>
</dbReference>
<gene>
    <name evidence="4" type="ORF">ACEWY4_013179</name>
</gene>
<feature type="domain" description="SHSP" evidence="3">
    <location>
        <begin position="3"/>
        <end position="98"/>
    </location>
</feature>
<reference evidence="4 5" key="1">
    <citation type="submission" date="2024-09" db="EMBL/GenBank/DDBJ databases">
        <title>A chromosome-level genome assembly of Gray's grenadier anchovy, Coilia grayii.</title>
        <authorList>
            <person name="Fu Z."/>
        </authorList>
    </citation>
    <scope>NUCLEOTIDE SEQUENCE [LARGE SCALE GENOMIC DNA]</scope>
    <source>
        <strain evidence="4">G4</strain>
        <tissue evidence="4">Muscle</tissue>
    </source>
</reference>
<dbReference type="Gene3D" id="2.60.40.790">
    <property type="match status" value="1"/>
</dbReference>